<dbReference type="AlphaFoldDB" id="C9ZY00"/>
<name>C9ZY00_TRYB9</name>
<dbReference type="RefSeq" id="XP_011776565.1">
    <property type="nucleotide sequence ID" value="XM_011778263.1"/>
</dbReference>
<evidence type="ECO:0000256" key="2">
    <source>
        <dbReference type="SAM" id="SignalP"/>
    </source>
</evidence>
<dbReference type="EMBL" id="FN554972">
    <property type="protein sequence ID" value="CBH14295.1"/>
    <property type="molecule type" value="Genomic_DNA"/>
</dbReference>
<dbReference type="Proteomes" id="UP000002316">
    <property type="component" value="Chromosome 9"/>
</dbReference>
<reference evidence="4" key="1">
    <citation type="journal article" date="2010" name="PLoS Negl. Trop. Dis.">
        <title>The genome sequence of Trypanosoma brucei gambiense, causative agent of chronic human african trypanosomiasis.</title>
        <authorList>
            <person name="Jackson A.P."/>
            <person name="Sanders M."/>
            <person name="Berry A."/>
            <person name="McQuillan J."/>
            <person name="Aslett M.A."/>
            <person name="Quail M.A."/>
            <person name="Chukualim B."/>
            <person name="Capewell P."/>
            <person name="MacLeod A."/>
            <person name="Melville S.E."/>
            <person name="Gibson W."/>
            <person name="Barry J.D."/>
            <person name="Berriman M."/>
            <person name="Hertz-Fowler C."/>
        </authorList>
    </citation>
    <scope>NUCLEOTIDE SEQUENCE [LARGE SCALE GENOMIC DNA]</scope>
    <source>
        <strain evidence="4">MHOM/CI/86/DAL972</strain>
    </source>
</reference>
<evidence type="ECO:0008006" key="5">
    <source>
        <dbReference type="Google" id="ProtNLM"/>
    </source>
</evidence>
<dbReference type="GeneID" id="23860377"/>
<accession>C9ZY00</accession>
<evidence type="ECO:0000313" key="4">
    <source>
        <dbReference type="Proteomes" id="UP000002316"/>
    </source>
</evidence>
<sequence length="132" mass="15066">MFVIYLLLLLLLFFFCTSHVNSCEVRGGKNGLHFPPSYCPSLIQTWHLPISTMTMGVITAYFSGLINLVRLTPYSLLRQCRVCATFLLFPLRPVQVVETHGFPALTDVGEGAHTSRRWYPPQKHGAWKHIFE</sequence>
<feature type="signal peptide" evidence="2">
    <location>
        <begin position="1"/>
        <end position="22"/>
    </location>
</feature>
<evidence type="ECO:0000313" key="3">
    <source>
        <dbReference type="EMBL" id="CBH14295.1"/>
    </source>
</evidence>
<evidence type="ECO:0000256" key="1">
    <source>
        <dbReference type="SAM" id="Phobius"/>
    </source>
</evidence>
<keyword evidence="2" id="KW-0732">Signal</keyword>
<dbReference type="KEGG" id="tbg:TbgDal_IX3700"/>
<keyword evidence="1" id="KW-0472">Membrane</keyword>
<keyword evidence="1" id="KW-0812">Transmembrane</keyword>
<feature type="transmembrane region" description="Helical" evidence="1">
    <location>
        <begin position="46"/>
        <end position="69"/>
    </location>
</feature>
<feature type="chain" id="PRO_5003005824" description="T. brucei spp.-specific protein" evidence="2">
    <location>
        <begin position="23"/>
        <end position="132"/>
    </location>
</feature>
<keyword evidence="1" id="KW-1133">Transmembrane helix</keyword>
<gene>
    <name evidence="3" type="ORF">TbgDal_IX3700</name>
</gene>
<proteinExistence type="predicted"/>
<protein>
    <recommendedName>
        <fullName evidence="5">T. brucei spp.-specific protein</fullName>
    </recommendedName>
</protein>
<organism evidence="3 4">
    <name type="scientific">Trypanosoma brucei gambiense (strain MHOM/CI/86/DAL972)</name>
    <dbReference type="NCBI Taxonomy" id="679716"/>
    <lineage>
        <taxon>Eukaryota</taxon>
        <taxon>Discoba</taxon>
        <taxon>Euglenozoa</taxon>
        <taxon>Kinetoplastea</taxon>
        <taxon>Metakinetoplastina</taxon>
        <taxon>Trypanosomatida</taxon>
        <taxon>Trypanosomatidae</taxon>
        <taxon>Trypanosoma</taxon>
    </lineage>
</organism>